<evidence type="ECO:0000256" key="3">
    <source>
        <dbReference type="ARBA" id="ARBA00022842"/>
    </source>
</evidence>
<sequence>MGIKDLNKFLRSECPEVFVETHLSHYAYKKVAIDVSLYMCKYKAIMGDAWIRSFINLVVSLRRNHVHCVFIYDSGSPPEKENTKDKRKASRDKIEDNIIQLEYDLDQYHSTGEITPLLAKVGKPEIVSLRRQGVAFSLPIAEAYFEKKKKQLLHISEADFDMTKKLFDILKVPYYDAPMEAETMCSDLCKRGLVDAVLSEDTDVIAYGTPHFLSKIDTSKDTCVLVRID</sequence>
<feature type="domain" description="XPG-I" evidence="4">
    <location>
        <begin position="168"/>
        <end position="229"/>
    </location>
</feature>
<evidence type="ECO:0000256" key="2">
    <source>
        <dbReference type="ARBA" id="ARBA00022759"/>
    </source>
</evidence>
<dbReference type="GO" id="GO:0017108">
    <property type="term" value="F:5'-flap endonuclease activity"/>
    <property type="evidence" value="ECO:0007669"/>
    <property type="project" value="TreeGrafter"/>
</dbReference>
<evidence type="ECO:0000313" key="6">
    <source>
        <dbReference type="EMBL" id="GAG51450.1"/>
    </source>
</evidence>
<dbReference type="PANTHER" id="PTHR11081">
    <property type="entry name" value="FLAP ENDONUCLEASE FAMILY MEMBER"/>
    <property type="match status" value="1"/>
</dbReference>
<dbReference type="EMBL" id="BARS01050791">
    <property type="protein sequence ID" value="GAG51450.1"/>
    <property type="molecule type" value="Genomic_DNA"/>
</dbReference>
<dbReference type="Pfam" id="PF00867">
    <property type="entry name" value="XPG_I"/>
    <property type="match status" value="1"/>
</dbReference>
<gene>
    <name evidence="6" type="ORF">S01H1_75760</name>
</gene>
<dbReference type="SMART" id="SM00485">
    <property type="entry name" value="XPGN"/>
    <property type="match status" value="1"/>
</dbReference>
<keyword evidence="2" id="KW-0540">Nuclease</keyword>
<dbReference type="AlphaFoldDB" id="X0Y6U6"/>
<dbReference type="SUPFAM" id="SSF88723">
    <property type="entry name" value="PIN domain-like"/>
    <property type="match status" value="1"/>
</dbReference>
<accession>X0Y6U6</accession>
<dbReference type="InterPro" id="IPR006085">
    <property type="entry name" value="XPG_DNA_repair_N"/>
</dbReference>
<evidence type="ECO:0000259" key="5">
    <source>
        <dbReference type="SMART" id="SM00485"/>
    </source>
</evidence>
<dbReference type="SMART" id="SM00484">
    <property type="entry name" value="XPGI"/>
    <property type="match status" value="1"/>
</dbReference>
<dbReference type="InterPro" id="IPR006084">
    <property type="entry name" value="XPG/Rad2"/>
</dbReference>
<dbReference type="InterPro" id="IPR029060">
    <property type="entry name" value="PIN-like_dom_sf"/>
</dbReference>
<evidence type="ECO:0000259" key="4">
    <source>
        <dbReference type="SMART" id="SM00484"/>
    </source>
</evidence>
<comment type="caution">
    <text evidence="6">The sequence shown here is derived from an EMBL/GenBank/DDBJ whole genome shotgun (WGS) entry which is preliminary data.</text>
</comment>
<evidence type="ECO:0000256" key="1">
    <source>
        <dbReference type="ARBA" id="ARBA00022723"/>
    </source>
</evidence>
<evidence type="ECO:0008006" key="7">
    <source>
        <dbReference type="Google" id="ProtNLM"/>
    </source>
</evidence>
<keyword evidence="1" id="KW-0479">Metal-binding</keyword>
<dbReference type="Gene3D" id="3.40.50.1010">
    <property type="entry name" value="5'-nuclease"/>
    <property type="match status" value="1"/>
</dbReference>
<keyword evidence="2" id="KW-0378">Hydrolase</keyword>
<name>X0Y6U6_9ZZZZ</name>
<feature type="non-terminal residue" evidence="6">
    <location>
        <position position="229"/>
    </location>
</feature>
<dbReference type="InterPro" id="IPR006086">
    <property type="entry name" value="XPG-I_dom"/>
</dbReference>
<protein>
    <recommendedName>
        <fullName evidence="7">XPG-I domain-containing protein</fullName>
    </recommendedName>
</protein>
<organism evidence="6">
    <name type="scientific">marine sediment metagenome</name>
    <dbReference type="NCBI Taxonomy" id="412755"/>
    <lineage>
        <taxon>unclassified sequences</taxon>
        <taxon>metagenomes</taxon>
        <taxon>ecological metagenomes</taxon>
    </lineage>
</organism>
<keyword evidence="2" id="KW-0255">Endonuclease</keyword>
<dbReference type="PRINTS" id="PR00853">
    <property type="entry name" value="XPGRADSUPER"/>
</dbReference>
<dbReference type="Pfam" id="PF00752">
    <property type="entry name" value="XPG_N"/>
    <property type="match status" value="1"/>
</dbReference>
<reference evidence="6" key="1">
    <citation type="journal article" date="2014" name="Front. Microbiol.">
        <title>High frequency of phylogenetically diverse reductive dehalogenase-homologous genes in deep subseafloor sedimentary metagenomes.</title>
        <authorList>
            <person name="Kawai M."/>
            <person name="Futagami T."/>
            <person name="Toyoda A."/>
            <person name="Takaki Y."/>
            <person name="Nishi S."/>
            <person name="Hori S."/>
            <person name="Arai W."/>
            <person name="Tsubouchi T."/>
            <person name="Morono Y."/>
            <person name="Uchiyama I."/>
            <person name="Ito T."/>
            <person name="Fujiyama A."/>
            <person name="Inagaki F."/>
            <person name="Takami H."/>
        </authorList>
    </citation>
    <scope>NUCLEOTIDE SEQUENCE</scope>
    <source>
        <strain evidence="6">Expedition CK06-06</strain>
    </source>
</reference>
<feature type="domain" description="XPG N-terminal" evidence="5">
    <location>
        <begin position="1"/>
        <end position="94"/>
    </location>
</feature>
<dbReference type="PANTHER" id="PTHR11081:SF9">
    <property type="entry name" value="FLAP ENDONUCLEASE 1"/>
    <property type="match status" value="1"/>
</dbReference>
<proteinExistence type="predicted"/>
<dbReference type="GO" id="GO:0046872">
    <property type="term" value="F:metal ion binding"/>
    <property type="evidence" value="ECO:0007669"/>
    <property type="project" value="UniProtKB-KW"/>
</dbReference>
<keyword evidence="3" id="KW-0460">Magnesium</keyword>